<feature type="compositionally biased region" description="Basic residues" evidence="1">
    <location>
        <begin position="1918"/>
        <end position="1934"/>
    </location>
</feature>
<feature type="compositionally biased region" description="Low complexity" evidence="1">
    <location>
        <begin position="975"/>
        <end position="987"/>
    </location>
</feature>
<feature type="compositionally biased region" description="Low complexity" evidence="1">
    <location>
        <begin position="2116"/>
        <end position="2132"/>
    </location>
</feature>
<feature type="region of interest" description="Disordered" evidence="1">
    <location>
        <begin position="1872"/>
        <end position="1965"/>
    </location>
</feature>
<dbReference type="PANTHER" id="PTHR13384:SF19">
    <property type="entry name" value="G PATCH DOMAIN-CONTAINING PROTEIN 1"/>
    <property type="match status" value="1"/>
</dbReference>
<dbReference type="PANTHER" id="PTHR13384">
    <property type="entry name" value="G PATCH DOMAIN-CONTAINING PROTEIN 1"/>
    <property type="match status" value="1"/>
</dbReference>
<feature type="compositionally biased region" description="Polar residues" evidence="1">
    <location>
        <begin position="879"/>
        <end position="896"/>
    </location>
</feature>
<feature type="compositionally biased region" description="Polar residues" evidence="1">
    <location>
        <begin position="308"/>
        <end position="319"/>
    </location>
</feature>
<feature type="region of interest" description="Disordered" evidence="1">
    <location>
        <begin position="822"/>
        <end position="841"/>
    </location>
</feature>
<dbReference type="Pfam" id="PF07713">
    <property type="entry name" value="DUF1604"/>
    <property type="match status" value="1"/>
</dbReference>
<evidence type="ECO:0000259" key="2">
    <source>
        <dbReference type="Pfam" id="PF07713"/>
    </source>
</evidence>
<feature type="compositionally biased region" description="Low complexity" evidence="1">
    <location>
        <begin position="1945"/>
        <end position="1965"/>
    </location>
</feature>
<organism evidence="3 4">
    <name type="scientific">Perkinsus olseni</name>
    <name type="common">Perkinsus atlanticus</name>
    <dbReference type="NCBI Taxonomy" id="32597"/>
    <lineage>
        <taxon>Eukaryota</taxon>
        <taxon>Sar</taxon>
        <taxon>Alveolata</taxon>
        <taxon>Perkinsozoa</taxon>
        <taxon>Perkinsea</taxon>
        <taxon>Perkinsida</taxon>
        <taxon>Perkinsidae</taxon>
        <taxon>Perkinsus</taxon>
    </lineage>
</organism>
<feature type="compositionally biased region" description="Low complexity" evidence="1">
    <location>
        <begin position="171"/>
        <end position="190"/>
    </location>
</feature>
<feature type="compositionally biased region" description="Acidic residues" evidence="1">
    <location>
        <begin position="1873"/>
        <end position="1882"/>
    </location>
</feature>
<dbReference type="GO" id="GO:0003723">
    <property type="term" value="F:RNA binding"/>
    <property type="evidence" value="ECO:0007669"/>
    <property type="project" value="TreeGrafter"/>
</dbReference>
<sequence>MTDSSTSPSVRMPPGYGNPRSTAGGGGTAIGDPSEASRLLDGCHQIMVAMSSPAIFENTKERAFQTFRRGCLDLKKDISATEGLESTKIDDWMIENCWLFLFELAKARLRRKHILECMEILCTSDRWKSMLDDNDRVRAKMAELDDTFIHSLVSEFHVKPFPPKPAPAKPKPTSSFLNRRNRSNNRQTSGNRDKWETGSATVKTTASKASTPSLQRGRSASLGALDVVSDSNQAESREGSVKNPLSPSGRPDAAASSHGSWSIEEVEEGDLANQDSQPVTPPSPVREKPTLSHKTSVVIIDKSRRGSGASSKHSTTGGSPTVADDHPKLDTNPFRNPKLFEDSSEGITDDDTVSVDEWWKNPAPALSKEVINDGRTAGKGDADASAEEVEMLQKQQEMILDQQQQLIKAIQDIDHAIARDLRANGALVVDLDLANRDILQSIVGLLKEAPTIYQLLLYSGTYFFGHQPAYKDQVKSLRRRLKYTLLTETDLVRQLVQSVSTYLQSSKMMNNVLVIDLTGVPLKPISSSSSRNAAPAAGLSGVLRTAVWKSSGPLEDLIQGLKCCRRLQRLSLANCQFTDTGLQLLAPIVGKELPRLTSLGLARNRLMRPARALRNMLNLRNALVVTKKVTPISTLDLGKNPLGCAVLPDFNRLETALVGWCALGDIDPQPRGLTTLILNGCRLERVDGIIKALQQTIERGKEKENGSPSFVLPRIRDININNNPSLPEGTQALLTTLLADLAELRGDAVVDQARLGLPKADTTTIRRLDHLTLRTPLRKSNGRKGTSGSSTKSEPDTDGRAVDDARLAALQEYFPVVRDAISEGDPHDVDEGSMVESQSSAALRSEYMQDLHTLVQRINNKYPIRPKSDVISDLKASSGEESPTTLPADQTPQYSPSVRDGLPRDIMNASYDGESDLVTPKGSSGTAPEGSPTRRPLLWSPSAVWPWTAASFNAASFRSPPPPPLYSSSDEDENSSNSSTSPPSSSSSRRRVHYHARRGLHDKGGGATPSPHTRLLLRDARDRITTDYMLLLRASENGGSLPPLVLSSGLSRHPVVKTARSWRVEAQHDTAVQKTLDRMRIRQAEFHRKLEAAITTRAEQQRPDRTCEKLHNLLRQLQGLSDKVEEASAMIEQRWRGRIAWQRQKRVDAAIAKAARKRKLAFQKGGILNRNDSLLESVREEDGGRGEGDYHLTEDGSSNTVEVVFGREISEDLAQAESLLALSEDHWSFFEQYLLLDIDLMPRGDVKRKRTILARSLMDLHRRAIVDIQKLGGCSEALLMLIEEELSLTPTEEGVQEKEDMAEYYDEEHQVLAKYGEVLGLAAQRMHVLLCTMKALTWERGLRRQDSNTRRQMLSPFEEEMNQWFDSELDIAKLSAQEYSNLCINHIRDLLSSVDAHRKPSALLAEVEAAAEAYRQRLAALSEFLKYPEAPFRRNSSTQTRLHLGEDISRACALVRLILLARPSGEYYEESSRLFAGSVGMASCLGQPLTHVDIDEIDRIQQEEQSAGHSHTTTGLLLTSKQRQTINASRPWEQVVTDDQGRRRFHGAFTGGFSAGYYNTVGTEEGWTPSTFVSSRRSRKNDNKQDEEEEGGHDDGMKQQRHQRISDFMDEEDYNDGIGADDVAAVGGSSSSGGFAWRRDSGEVEVKERVGLAIMRSQGWREGMLVGEVSKLRHHRQSPDADMNSEPSPPQANDRKRKVYTVSSLPPQLRAARRATGNTTDDYDDDGKEEEVEEEQEHRNIVAVHRSIDRILHNHKDDMHGIGYSGALRAGNTAGGPSTTGANELLSSIFGPGGESGGTRQQQQQHGSSNRQQQQQKRSSSTQAVGAFGIGVFDQEEGGDGYDVEVYNDYDMSIPPTRGDTPYSSRYATTVVEIDDDDDDEDSRQGKSATKRRGDNRRKGAEVINLIDDDDDEDDSRSKRRHESSSRREKRHSTSQHDDTLNGMFTTATTSVGSSSTAGSSSSFSEDALILSKLIPEPPRVPRGFKEHLHVSRYVSGEDVFRDASPEYQRLVEWLEKEGSSSSSSSQKPSGSSSMTMTERTAIISGKSDKDDRNRVAPDDGGAAAARSAPDLEGRKTAKGGDPTGKALWSNVNDEVRREALLAAVGGRTIRMHKATTSTTTSSPSLHDTSPSALEALNSDPDKRRRYEVFCTQMASGAPTLSAHGKVDFKELKEFTKIYETSRRESEGDTADAVHEGAEEKKKKKKRPSAAEVADALRKLQPSRVECNWKAEPLVCKRFGCPDPWRHKKFYDDSDILGRGKKSRWAGGDRRSRRNNRDTTTRSLVSPGLSQSDSKSVERSVESPQARADIPPDLPLPTMASKRPPDDLFADIFGG</sequence>
<dbReference type="Gene3D" id="3.80.10.10">
    <property type="entry name" value="Ribonuclease Inhibitor"/>
    <property type="match status" value="1"/>
</dbReference>
<feature type="compositionally biased region" description="Acidic residues" evidence="1">
    <location>
        <begin position="1721"/>
        <end position="1735"/>
    </location>
</feature>
<dbReference type="InterPro" id="IPR032675">
    <property type="entry name" value="LRR_dom_sf"/>
</dbReference>
<feature type="compositionally biased region" description="Polar residues" evidence="1">
    <location>
        <begin position="1775"/>
        <end position="1786"/>
    </location>
</feature>
<feature type="compositionally biased region" description="Pro residues" evidence="1">
    <location>
        <begin position="160"/>
        <end position="170"/>
    </location>
</feature>
<protein>
    <submittedName>
        <fullName evidence="3">G patch domain-containing protein 1</fullName>
    </submittedName>
</protein>
<feature type="region of interest" description="Disordered" evidence="1">
    <location>
        <begin position="771"/>
        <end position="801"/>
    </location>
</feature>
<feature type="region of interest" description="Disordered" evidence="1">
    <location>
        <begin position="1672"/>
        <end position="1741"/>
    </location>
</feature>
<feature type="region of interest" description="Disordered" evidence="1">
    <location>
        <begin position="1568"/>
        <end position="1600"/>
    </location>
</feature>
<feature type="compositionally biased region" description="Basic and acidic residues" evidence="1">
    <location>
        <begin position="2181"/>
        <end position="2201"/>
    </location>
</feature>
<dbReference type="Proteomes" id="UP000570595">
    <property type="component" value="Unassembled WGS sequence"/>
</dbReference>
<feature type="region of interest" description="Disordered" evidence="1">
    <location>
        <begin position="159"/>
        <end position="354"/>
    </location>
</feature>
<feature type="domain" description="G patch" evidence="2">
    <location>
        <begin position="1531"/>
        <end position="1616"/>
    </location>
</feature>
<feature type="region of interest" description="Disordered" evidence="1">
    <location>
        <begin position="1"/>
        <end position="31"/>
    </location>
</feature>
<dbReference type="OrthoDB" id="20507at2759"/>
<feature type="compositionally biased region" description="Low complexity" evidence="1">
    <location>
        <begin position="1616"/>
        <end position="1634"/>
    </location>
</feature>
<feature type="region of interest" description="Disordered" evidence="1">
    <location>
        <begin position="1612"/>
        <end position="1640"/>
    </location>
</feature>
<feature type="compositionally biased region" description="Acidic residues" evidence="1">
    <location>
        <begin position="342"/>
        <end position="354"/>
    </location>
</feature>
<feature type="compositionally biased region" description="Basic and acidic residues" evidence="1">
    <location>
        <begin position="2047"/>
        <end position="2058"/>
    </location>
</feature>
<dbReference type="GO" id="GO:0006397">
    <property type="term" value="P:mRNA processing"/>
    <property type="evidence" value="ECO:0007669"/>
    <property type="project" value="InterPro"/>
</dbReference>
<feature type="region of interest" description="Disordered" evidence="1">
    <location>
        <begin position="2016"/>
        <end position="2091"/>
    </location>
</feature>
<feature type="region of interest" description="Disordered" evidence="1">
    <location>
        <begin position="2261"/>
        <end position="2327"/>
    </location>
</feature>
<feature type="region of interest" description="Disordered" evidence="1">
    <location>
        <begin position="874"/>
        <end position="935"/>
    </location>
</feature>
<feature type="region of interest" description="Disordered" evidence="1">
    <location>
        <begin position="1775"/>
        <end position="1823"/>
    </location>
</feature>
<evidence type="ECO:0000313" key="4">
    <source>
        <dbReference type="Proteomes" id="UP000570595"/>
    </source>
</evidence>
<comment type="caution">
    <text evidence="3">The sequence shown here is derived from an EMBL/GenBank/DDBJ whole genome shotgun (WGS) entry which is preliminary data.</text>
</comment>
<name>A0A7J6LFW8_PEROL</name>
<evidence type="ECO:0000313" key="3">
    <source>
        <dbReference type="EMBL" id="KAF4658155.1"/>
    </source>
</evidence>
<feature type="region of interest" description="Disordered" evidence="1">
    <location>
        <begin position="956"/>
        <end position="1015"/>
    </location>
</feature>
<feature type="compositionally biased region" description="Basic residues" evidence="1">
    <location>
        <begin position="988"/>
        <end position="998"/>
    </location>
</feature>
<dbReference type="InterPro" id="IPR011666">
    <property type="entry name" value="DUF1604"/>
</dbReference>
<feature type="compositionally biased region" description="Low complexity" evidence="1">
    <location>
        <begin position="2020"/>
        <end position="2034"/>
    </location>
</feature>
<feature type="compositionally biased region" description="Low complexity" evidence="1">
    <location>
        <begin position="783"/>
        <end position="792"/>
    </location>
</feature>
<feature type="compositionally biased region" description="Basic and acidic residues" evidence="1">
    <location>
        <begin position="2267"/>
        <end position="2280"/>
    </location>
</feature>
<gene>
    <name evidence="3" type="primary">GPATCH1_1</name>
    <name evidence="3" type="ORF">FOZ61_005822</name>
</gene>
<reference evidence="3 4" key="1">
    <citation type="submission" date="2020-04" db="EMBL/GenBank/DDBJ databases">
        <title>Perkinsus olseni comparative genomics.</title>
        <authorList>
            <person name="Bogema D.R."/>
        </authorList>
    </citation>
    <scope>NUCLEOTIDE SEQUENCE [LARGE SCALE GENOMIC DNA]</scope>
    <source>
        <strain evidence="3">ATCC PRA-179</strain>
    </source>
</reference>
<dbReference type="SUPFAM" id="SSF52047">
    <property type="entry name" value="RNI-like"/>
    <property type="match status" value="1"/>
</dbReference>
<evidence type="ECO:0000256" key="1">
    <source>
        <dbReference type="SAM" id="MobiDB-lite"/>
    </source>
</evidence>
<feature type="region of interest" description="Disordered" evidence="1">
    <location>
        <begin position="2112"/>
        <end position="2141"/>
    </location>
</feature>
<feature type="compositionally biased region" description="Low complexity" evidence="1">
    <location>
        <begin position="197"/>
        <end position="211"/>
    </location>
</feature>
<accession>A0A7J6LFW8</accession>
<feature type="region of interest" description="Disordered" evidence="1">
    <location>
        <begin position="2181"/>
        <end position="2210"/>
    </location>
</feature>
<dbReference type="EMBL" id="JABAHT010000321">
    <property type="protein sequence ID" value="KAF4658155.1"/>
    <property type="molecule type" value="Genomic_DNA"/>
</dbReference>
<proteinExistence type="predicted"/>
<feature type="compositionally biased region" description="Low complexity" evidence="1">
    <location>
        <begin position="1798"/>
        <end position="1823"/>
    </location>
</feature>
<dbReference type="GO" id="GO:0005634">
    <property type="term" value="C:nucleus"/>
    <property type="evidence" value="ECO:0007669"/>
    <property type="project" value="TreeGrafter"/>
</dbReference>